<dbReference type="PANTHER" id="PTHR35580">
    <property type="entry name" value="CELL SURFACE GLYCOPROTEIN (S-LAYER PROTEIN)-LIKE PROTEIN"/>
    <property type="match status" value="1"/>
</dbReference>
<dbReference type="SUPFAM" id="SSF63829">
    <property type="entry name" value="Calcium-dependent phosphotriesterase"/>
    <property type="match status" value="1"/>
</dbReference>
<dbReference type="AlphaFoldDB" id="A0A3A8NJK6"/>
<gene>
    <name evidence="2" type="ORF">D7X12_13000</name>
</gene>
<dbReference type="Gene3D" id="2.60.120.260">
    <property type="entry name" value="Galactose-binding domain-like"/>
    <property type="match status" value="1"/>
</dbReference>
<dbReference type="InterPro" id="IPR052918">
    <property type="entry name" value="Motility_Chemotaxis_Reg"/>
</dbReference>
<dbReference type="InterPro" id="IPR008979">
    <property type="entry name" value="Galactose-bd-like_sf"/>
</dbReference>
<dbReference type="SUPFAM" id="SSF49785">
    <property type="entry name" value="Galactose-binding domain-like"/>
    <property type="match status" value="1"/>
</dbReference>
<evidence type="ECO:0000313" key="3">
    <source>
        <dbReference type="Proteomes" id="UP000273405"/>
    </source>
</evidence>
<dbReference type="EMBL" id="RAWG01000065">
    <property type="protein sequence ID" value="RKH43540.1"/>
    <property type="molecule type" value="Genomic_DNA"/>
</dbReference>
<feature type="signal peptide" evidence="1">
    <location>
        <begin position="1"/>
        <end position="22"/>
    </location>
</feature>
<name>A0A3A8NJK6_9BACT</name>
<sequence length="633" mass="66216">MRRLLLLVAAFIAFIGTSPASAQTLQWARSLAGNGSNIYHLETGASGSVYITGNFFGTSDFDPGTGTANLTSVGFADCFIARYDASGNYLWARRIGGGDTEYTYGLAVDSTGAVYVGGYFRGTVSFDSSNTLTSIGSYPNLFIARYDASGNLTWVRGMLGTGSGYLRGLRLDGTGNVVVTGTFTGTLDFDPSSTAALNLTSSGNYNLFIARYSSAGNVVWARMIDSSDGIYFPSLAVDSNSNILVAASYAGSLDADPNSGTVWVSGPPSASGPTSFFLGKYTSSGTLVWARGVVGAGSDDLGVGSGVAVDGSGNVVVTGYFAGTAHFGSQSLTSAGNWDAFVARYSSTNVPLWAVQMGGPGSETGSGVVVDTSGSIYVVGTFYDSGDYHPAPGSTVTLTHLGTAGNTADTFLEKLGSDGSYQWVHALNSASDELTKDITLDGSNNLYINGFTHGTVDFDVGTGTANVTGSTAAKYALSTTSGLVPIMTSHTTPTGSVTSSGLYSSGYEAWRVFDGSTASLWLSNSNTSSVWIAYTWGGGTAKTVSSYDLRYNNGSCCEQRGPKNWTLQGWNGSSWITVDTVTNQTGWYSNPFRTYAVDSPGSYTAYRLFITADNYNNVTYPITLVSIATIQFY</sequence>
<dbReference type="InterPro" id="IPR010620">
    <property type="entry name" value="SBBP_repeat"/>
</dbReference>
<evidence type="ECO:0000313" key="2">
    <source>
        <dbReference type="EMBL" id="RKH43540.1"/>
    </source>
</evidence>
<accession>A0A3A8NJK6</accession>
<reference evidence="3" key="1">
    <citation type="submission" date="2018-09" db="EMBL/GenBank/DDBJ databases">
        <authorList>
            <person name="Livingstone P.G."/>
            <person name="Whitworth D.E."/>
        </authorList>
    </citation>
    <scope>NUCLEOTIDE SEQUENCE [LARGE SCALE GENOMIC DNA]</scope>
    <source>
        <strain evidence="3">CA040B</strain>
    </source>
</reference>
<evidence type="ECO:0000256" key="1">
    <source>
        <dbReference type="SAM" id="SignalP"/>
    </source>
</evidence>
<keyword evidence="1" id="KW-0732">Signal</keyword>
<dbReference type="Proteomes" id="UP000273405">
    <property type="component" value="Unassembled WGS sequence"/>
</dbReference>
<proteinExistence type="predicted"/>
<keyword evidence="3" id="KW-1185">Reference proteome</keyword>
<protein>
    <recommendedName>
        <fullName evidence="4">F5/8 type C domain-containing protein</fullName>
    </recommendedName>
</protein>
<comment type="caution">
    <text evidence="2">The sequence shown here is derived from an EMBL/GenBank/DDBJ whole genome shotgun (WGS) entry which is preliminary data.</text>
</comment>
<dbReference type="PANTHER" id="PTHR35580:SF1">
    <property type="entry name" value="PHYTASE-LIKE DOMAIN-CONTAINING PROTEIN"/>
    <property type="match status" value="1"/>
</dbReference>
<dbReference type="Pfam" id="PF06739">
    <property type="entry name" value="SBBP"/>
    <property type="match status" value="1"/>
</dbReference>
<evidence type="ECO:0008006" key="4">
    <source>
        <dbReference type="Google" id="ProtNLM"/>
    </source>
</evidence>
<feature type="chain" id="PRO_5017322702" description="F5/8 type C domain-containing protein" evidence="1">
    <location>
        <begin position="23"/>
        <end position="633"/>
    </location>
</feature>
<dbReference type="Gene3D" id="2.80.10.50">
    <property type="match status" value="1"/>
</dbReference>
<organism evidence="2 3">
    <name type="scientific">Corallococcus sicarius</name>
    <dbReference type="NCBI Taxonomy" id="2316726"/>
    <lineage>
        <taxon>Bacteria</taxon>
        <taxon>Pseudomonadati</taxon>
        <taxon>Myxococcota</taxon>
        <taxon>Myxococcia</taxon>
        <taxon>Myxococcales</taxon>
        <taxon>Cystobacterineae</taxon>
        <taxon>Myxococcaceae</taxon>
        <taxon>Corallococcus</taxon>
    </lineage>
</organism>